<sequence>MFAQDIADSQPAQQVTDGAAMGHGQRTGYGCERTLSFGDHPVPAPTLPAACDYKARLIIVILQVQLNQLDNDGARPFAPLFEHGSGESPHPLPPHSPRCAAV</sequence>
<feature type="region of interest" description="Disordered" evidence="1">
    <location>
        <begin position="1"/>
        <end position="25"/>
    </location>
</feature>
<gene>
    <name evidence="2" type="ORF">P3W85_18345</name>
</gene>
<name>A0ABT6AQN8_9BURK</name>
<proteinExistence type="predicted"/>
<feature type="region of interest" description="Disordered" evidence="1">
    <location>
        <begin position="77"/>
        <end position="102"/>
    </location>
</feature>
<evidence type="ECO:0000313" key="3">
    <source>
        <dbReference type="Proteomes" id="UP001216674"/>
    </source>
</evidence>
<evidence type="ECO:0000256" key="1">
    <source>
        <dbReference type="SAM" id="MobiDB-lite"/>
    </source>
</evidence>
<dbReference type="RefSeq" id="WP_276265838.1">
    <property type="nucleotide sequence ID" value="NZ_JARJLM010000315.1"/>
</dbReference>
<keyword evidence="3" id="KW-1185">Reference proteome</keyword>
<evidence type="ECO:0000313" key="2">
    <source>
        <dbReference type="EMBL" id="MDF3834903.1"/>
    </source>
</evidence>
<dbReference type="EMBL" id="JARJLM010000315">
    <property type="protein sequence ID" value="MDF3834903.1"/>
    <property type="molecule type" value="Genomic_DNA"/>
</dbReference>
<accession>A0ABT6AQN8</accession>
<dbReference type="Proteomes" id="UP001216674">
    <property type="component" value="Unassembled WGS sequence"/>
</dbReference>
<reference evidence="2 3" key="1">
    <citation type="submission" date="2023-03" db="EMBL/GenBank/DDBJ databases">
        <title>Draft assemblies of triclosan tolerant bacteria isolated from returned activated sludge.</title>
        <authorList>
            <person name="Van Hamelsveld S."/>
        </authorList>
    </citation>
    <scope>NUCLEOTIDE SEQUENCE [LARGE SCALE GENOMIC DNA]</scope>
    <source>
        <strain evidence="2 3">GW210010_S58</strain>
    </source>
</reference>
<protein>
    <submittedName>
        <fullName evidence="2">Uncharacterized protein</fullName>
    </submittedName>
</protein>
<organism evidence="2 3">
    <name type="scientific">Cupriavidus basilensis</name>
    <dbReference type="NCBI Taxonomy" id="68895"/>
    <lineage>
        <taxon>Bacteria</taxon>
        <taxon>Pseudomonadati</taxon>
        <taxon>Pseudomonadota</taxon>
        <taxon>Betaproteobacteria</taxon>
        <taxon>Burkholderiales</taxon>
        <taxon>Burkholderiaceae</taxon>
        <taxon>Cupriavidus</taxon>
    </lineage>
</organism>
<comment type="caution">
    <text evidence="2">The sequence shown here is derived from an EMBL/GenBank/DDBJ whole genome shotgun (WGS) entry which is preliminary data.</text>
</comment>